<dbReference type="Gene3D" id="3.30.70.2650">
    <property type="match status" value="1"/>
</dbReference>
<name>A0A2G9ZHB9_9BACT</name>
<dbReference type="Proteomes" id="UP000230447">
    <property type="component" value="Unassembled WGS sequence"/>
</dbReference>
<organism evidence="2 3">
    <name type="scientific">bacterium (Candidatus Gribaldobacteria) CG23_combo_of_CG06-09_8_20_14_all_37_87_8</name>
    <dbReference type="NCBI Taxonomy" id="2014278"/>
    <lineage>
        <taxon>Bacteria</taxon>
        <taxon>Candidatus Gribaldobacteria</taxon>
    </lineage>
</organism>
<dbReference type="InterPro" id="IPR048846">
    <property type="entry name" value="PaaX-like_central"/>
</dbReference>
<dbReference type="SUPFAM" id="SSF46785">
    <property type="entry name" value="Winged helix' DNA-binding domain"/>
    <property type="match status" value="1"/>
</dbReference>
<dbReference type="Gene3D" id="1.10.10.10">
    <property type="entry name" value="Winged helix-like DNA-binding domain superfamily/Winged helix DNA-binding domain"/>
    <property type="match status" value="1"/>
</dbReference>
<protein>
    <recommendedName>
        <fullName evidence="1">Transcriptional repressor PaaX-like central Cas2-like domain-containing protein</fullName>
    </recommendedName>
</protein>
<feature type="domain" description="Transcriptional repressor PaaX-like central Cas2-like" evidence="1">
    <location>
        <begin position="124"/>
        <end position="201"/>
    </location>
</feature>
<dbReference type="InterPro" id="IPR036390">
    <property type="entry name" value="WH_DNA-bd_sf"/>
</dbReference>
<dbReference type="EMBL" id="PCSB01000039">
    <property type="protein sequence ID" value="PIP31738.1"/>
    <property type="molecule type" value="Genomic_DNA"/>
</dbReference>
<evidence type="ECO:0000313" key="3">
    <source>
        <dbReference type="Proteomes" id="UP000230447"/>
    </source>
</evidence>
<dbReference type="Pfam" id="PF20803">
    <property type="entry name" value="PaaX_M"/>
    <property type="match status" value="1"/>
</dbReference>
<reference evidence="2 3" key="1">
    <citation type="submission" date="2017-09" db="EMBL/GenBank/DDBJ databases">
        <title>Depth-based differentiation of microbial function through sediment-hosted aquifers and enrichment of novel symbionts in the deep terrestrial subsurface.</title>
        <authorList>
            <person name="Probst A.J."/>
            <person name="Ladd B."/>
            <person name="Jarett J.K."/>
            <person name="Geller-Mcgrath D.E."/>
            <person name="Sieber C.M."/>
            <person name="Emerson J.B."/>
            <person name="Anantharaman K."/>
            <person name="Thomas B.C."/>
            <person name="Malmstrom R."/>
            <person name="Stieglmeier M."/>
            <person name="Klingl A."/>
            <person name="Woyke T."/>
            <person name="Ryan C.M."/>
            <person name="Banfield J.F."/>
        </authorList>
    </citation>
    <scope>NUCLEOTIDE SEQUENCE [LARGE SCALE GENOMIC DNA]</scope>
    <source>
        <strain evidence="2">CG23_combo_of_CG06-09_8_20_14_all_37_87_8</strain>
    </source>
</reference>
<evidence type="ECO:0000259" key="1">
    <source>
        <dbReference type="Pfam" id="PF20803"/>
    </source>
</evidence>
<comment type="caution">
    <text evidence="2">The sequence shown here is derived from an EMBL/GenBank/DDBJ whole genome shotgun (WGS) entry which is preliminary data.</text>
</comment>
<gene>
    <name evidence="2" type="ORF">COX24_01945</name>
</gene>
<sequence length="207" mass="24516">MPQNKYYFQKFENLQRERSLIKSFFRKSSDLTSAILLHLEETNKIFVENLPNAPILASVKWLLSDNQATKKPNNTRTDTIKSRIKNLEKQGLIFKDKNKNSHILTQKGKKVVSTLKEKYDILKKPWDKKFRIVVFDIPEKQRFWRTAVRDELNLMQYVLLQKSVYVGKYPLAKSFLEQLNEVGISQFVFIFTAEHVDKEEEIKKMLT</sequence>
<dbReference type="AlphaFoldDB" id="A0A2G9ZHB9"/>
<dbReference type="InterPro" id="IPR036388">
    <property type="entry name" value="WH-like_DNA-bd_sf"/>
</dbReference>
<evidence type="ECO:0000313" key="2">
    <source>
        <dbReference type="EMBL" id="PIP31738.1"/>
    </source>
</evidence>
<accession>A0A2G9ZHB9</accession>
<proteinExistence type="predicted"/>